<dbReference type="Gene3D" id="1.20.120.10">
    <property type="entry name" value="Cytochrome c/b562"/>
    <property type="match status" value="1"/>
</dbReference>
<dbReference type="InterPro" id="IPR002321">
    <property type="entry name" value="Cyt_c_II"/>
</dbReference>
<dbReference type="EMBL" id="WIND01000018">
    <property type="protein sequence ID" value="MSU91371.1"/>
    <property type="molecule type" value="Genomic_DNA"/>
</dbReference>
<comment type="caution">
    <text evidence="1">The sequence shown here is derived from an EMBL/GenBank/DDBJ whole genome shotgun (WGS) entry which is preliminary data.</text>
</comment>
<dbReference type="Pfam" id="PF01322">
    <property type="entry name" value="Cytochrom_C_2"/>
    <property type="match status" value="1"/>
</dbReference>
<accession>A0A6L5Z456</accession>
<keyword evidence="2" id="KW-1185">Reference proteome</keyword>
<protein>
    <recommendedName>
        <fullName evidence="3">Cytochrome c556</fullName>
    </recommendedName>
</protein>
<dbReference type="AlphaFoldDB" id="A0A6L5Z456"/>
<dbReference type="InterPro" id="IPR010980">
    <property type="entry name" value="Cyt_c/b562"/>
</dbReference>
<dbReference type="GO" id="GO:0022900">
    <property type="term" value="P:electron transport chain"/>
    <property type="evidence" value="ECO:0007669"/>
    <property type="project" value="InterPro"/>
</dbReference>
<proteinExistence type="predicted"/>
<evidence type="ECO:0000313" key="1">
    <source>
        <dbReference type="EMBL" id="MSU91371.1"/>
    </source>
</evidence>
<dbReference type="Proteomes" id="UP000474957">
    <property type="component" value="Unassembled WGS sequence"/>
</dbReference>
<name>A0A6L5Z456_9RHOB</name>
<dbReference type="GO" id="GO:0020037">
    <property type="term" value="F:heme binding"/>
    <property type="evidence" value="ECO:0007669"/>
    <property type="project" value="InterPro"/>
</dbReference>
<dbReference type="PROSITE" id="PS51009">
    <property type="entry name" value="CYTCII"/>
    <property type="match status" value="1"/>
</dbReference>
<dbReference type="GO" id="GO:0009055">
    <property type="term" value="F:electron transfer activity"/>
    <property type="evidence" value="ECO:0007669"/>
    <property type="project" value="InterPro"/>
</dbReference>
<sequence>MRRAMTITLLNACSIGKPPSASPCVKRENPHSRPRERVFQGPWPARRSVACSAGEYRPNTFDRSSLMQTKRILPAVIVAALLGSASMLPADEHDPVEQREAAMRTFGKSAKAIGDMLKGETELDAGAANAAMAEMQAAAEGLGELFPEGTAGAGENEFAAGEKIWTDRAGFEATLAALQEDIAAGVAANPQSKEEIAAAFGAIAENCQTCHETYRIKK</sequence>
<organism evidence="1 2">
    <name type="scientific">Halovulum marinum</name>
    <dbReference type="NCBI Taxonomy" id="2662447"/>
    <lineage>
        <taxon>Bacteria</taxon>
        <taxon>Pseudomonadati</taxon>
        <taxon>Pseudomonadota</taxon>
        <taxon>Alphaproteobacteria</taxon>
        <taxon>Rhodobacterales</taxon>
        <taxon>Paracoccaceae</taxon>
        <taxon>Halovulum</taxon>
    </lineage>
</organism>
<evidence type="ECO:0000313" key="2">
    <source>
        <dbReference type="Proteomes" id="UP000474957"/>
    </source>
</evidence>
<dbReference type="GO" id="GO:0005506">
    <property type="term" value="F:iron ion binding"/>
    <property type="evidence" value="ECO:0007669"/>
    <property type="project" value="InterPro"/>
</dbReference>
<dbReference type="SUPFAM" id="SSF47175">
    <property type="entry name" value="Cytochromes"/>
    <property type="match status" value="1"/>
</dbReference>
<reference evidence="1 2" key="1">
    <citation type="submission" date="2019-10" db="EMBL/GenBank/DDBJ databases">
        <title>Cognatihalovulum marinum gen. nov. sp. nov., a new member of the family Rhodobacteraceae isolated from deep seawater of the Northwest Indian Ocean.</title>
        <authorList>
            <person name="Ruan C."/>
            <person name="Wang J."/>
            <person name="Zheng X."/>
            <person name="Song L."/>
            <person name="Zhu Y."/>
            <person name="Huang Y."/>
            <person name="Lu Z."/>
            <person name="Du W."/>
            <person name="Huang L."/>
            <person name="Dai X."/>
        </authorList>
    </citation>
    <scope>NUCLEOTIDE SEQUENCE [LARGE SCALE GENOMIC DNA]</scope>
    <source>
        <strain evidence="1 2">2CG4</strain>
    </source>
</reference>
<gene>
    <name evidence="1" type="ORF">GE300_17460</name>
</gene>
<evidence type="ECO:0008006" key="3">
    <source>
        <dbReference type="Google" id="ProtNLM"/>
    </source>
</evidence>